<dbReference type="Pfam" id="PF03861">
    <property type="entry name" value="ANTAR"/>
    <property type="match status" value="1"/>
</dbReference>
<protein>
    <submittedName>
        <fullName evidence="3">GAF and ANTAR domain-containing protein</fullName>
    </submittedName>
</protein>
<feature type="region of interest" description="Disordered" evidence="1">
    <location>
        <begin position="230"/>
        <end position="250"/>
    </location>
</feature>
<dbReference type="InterPro" id="IPR003018">
    <property type="entry name" value="GAF"/>
</dbReference>
<keyword evidence="4" id="KW-1185">Reference proteome</keyword>
<gene>
    <name evidence="3" type="ORF">KSW38_03330</name>
</gene>
<evidence type="ECO:0000313" key="3">
    <source>
        <dbReference type="EMBL" id="MBU8865329.1"/>
    </source>
</evidence>
<comment type="caution">
    <text evidence="3">The sequence shown here is derived from an EMBL/GenBank/DDBJ whole genome shotgun (WGS) entry which is preliminary data.</text>
</comment>
<name>A0ABS6I2T4_9MICC</name>
<reference evidence="3 4" key="1">
    <citation type="submission" date="2021-06" db="EMBL/GenBank/DDBJ databases">
        <authorList>
            <person name="Jeong J.W."/>
        </authorList>
    </citation>
    <scope>NUCLEOTIDE SEQUENCE [LARGE SCALE GENOMIC DNA]</scope>
    <source>
        <strain evidence="3 4">MMS21-TAE1-1</strain>
    </source>
</reference>
<dbReference type="SMART" id="SM01012">
    <property type="entry name" value="ANTAR"/>
    <property type="match status" value="1"/>
</dbReference>
<proteinExistence type="predicted"/>
<evidence type="ECO:0000259" key="2">
    <source>
        <dbReference type="PROSITE" id="PS50921"/>
    </source>
</evidence>
<evidence type="ECO:0000256" key="1">
    <source>
        <dbReference type="SAM" id="MobiDB-lite"/>
    </source>
</evidence>
<dbReference type="EMBL" id="JAHOPC010000001">
    <property type="protein sequence ID" value="MBU8865329.1"/>
    <property type="molecule type" value="Genomic_DNA"/>
</dbReference>
<dbReference type="PROSITE" id="PS50921">
    <property type="entry name" value="ANTAR"/>
    <property type="match status" value="1"/>
</dbReference>
<dbReference type="Proteomes" id="UP000824166">
    <property type="component" value="Unassembled WGS sequence"/>
</dbReference>
<sequence>MAQSDVVPTAEQLQDLLLESPGFTEFLLGLTTISASLLGGDVPMLCAITVERNGGPATVASSTEAAQRLDEKQYEFDDGPCLTALRQQQTVLVDDLQADVRWHHYADAVSQEGIKTMLAVPITTDDDSRAALNCYSTEAGTFDPETVASIGKHAESLSRILRLALRLHTPDPYPVHLRSAFESRAIVDAAISLIMILNRCSRDSALRLIQLASRNSDKRLHEIAEDILQRAGSEDKGNSHQRGRIEPAGQ</sequence>
<accession>A0ABS6I2T4</accession>
<organism evidence="3 4">
    <name type="scientific">Paenarthrobacter aromaticivorans</name>
    <dbReference type="NCBI Taxonomy" id="2849150"/>
    <lineage>
        <taxon>Bacteria</taxon>
        <taxon>Bacillati</taxon>
        <taxon>Actinomycetota</taxon>
        <taxon>Actinomycetes</taxon>
        <taxon>Micrococcales</taxon>
        <taxon>Micrococcaceae</taxon>
        <taxon>Paenarthrobacter</taxon>
    </lineage>
</organism>
<dbReference type="PIRSF" id="PIRSF036625">
    <property type="entry name" value="GAF_ANTAR"/>
    <property type="match status" value="1"/>
</dbReference>
<dbReference type="InterPro" id="IPR005561">
    <property type="entry name" value="ANTAR"/>
</dbReference>
<dbReference type="RefSeq" id="WP_216922661.1">
    <property type="nucleotide sequence ID" value="NZ_JAHOPC010000001.1"/>
</dbReference>
<dbReference type="InterPro" id="IPR012074">
    <property type="entry name" value="GAF_ANTAR"/>
</dbReference>
<feature type="domain" description="ANTAR" evidence="2">
    <location>
        <begin position="167"/>
        <end position="228"/>
    </location>
</feature>
<evidence type="ECO:0000313" key="4">
    <source>
        <dbReference type="Proteomes" id="UP000824166"/>
    </source>
</evidence>
<dbReference type="Pfam" id="PF13185">
    <property type="entry name" value="GAF_2"/>
    <property type="match status" value="1"/>
</dbReference>